<comment type="caution">
    <text evidence="2">The sequence shown here is derived from an EMBL/GenBank/DDBJ whole genome shotgun (WGS) entry which is preliminary data.</text>
</comment>
<dbReference type="EMBL" id="JAJSOW010000102">
    <property type="protein sequence ID" value="KAI9176514.1"/>
    <property type="molecule type" value="Genomic_DNA"/>
</dbReference>
<dbReference type="Pfam" id="PF12579">
    <property type="entry name" value="DUF3755"/>
    <property type="match status" value="1"/>
</dbReference>
<dbReference type="AlphaFoldDB" id="A0AAD5NQM7"/>
<keyword evidence="3" id="KW-1185">Reference proteome</keyword>
<organism evidence="2 3">
    <name type="scientific">Acer negundo</name>
    <name type="common">Box elder</name>
    <dbReference type="NCBI Taxonomy" id="4023"/>
    <lineage>
        <taxon>Eukaryota</taxon>
        <taxon>Viridiplantae</taxon>
        <taxon>Streptophyta</taxon>
        <taxon>Embryophyta</taxon>
        <taxon>Tracheophyta</taxon>
        <taxon>Spermatophyta</taxon>
        <taxon>Magnoliopsida</taxon>
        <taxon>eudicotyledons</taxon>
        <taxon>Gunneridae</taxon>
        <taxon>Pentapetalae</taxon>
        <taxon>rosids</taxon>
        <taxon>malvids</taxon>
        <taxon>Sapindales</taxon>
        <taxon>Sapindaceae</taxon>
        <taxon>Hippocastanoideae</taxon>
        <taxon>Acereae</taxon>
        <taxon>Acer</taxon>
    </lineage>
</organism>
<sequence length="257" mass="28047">MAASANPVGNNQEGSSSAAAQKSTANGVSVNSSSNGGNSSGADCLQTTAALRHNSGISLDWTPEEQSTLEELLSKYASDPMLVRYAKIAMQLKDKTVRDVALRCRWMNKKENGKRRKEDHNSARKSKDRKEKATDSSAKSSSHLSTRPNGPSYAPPMIPMDTDDGISYTAIGGVTGELLEQNAQMFQQISANFAAFQIRENIDLLRQARDNIFAVLNDYGSLNDMPEIMKQMPPLPVKVNDEIANNILPRTSHQMNS</sequence>
<dbReference type="SUPFAM" id="SSF46689">
    <property type="entry name" value="Homeodomain-like"/>
    <property type="match status" value="1"/>
</dbReference>
<accession>A0AAD5NQM7</accession>
<feature type="compositionally biased region" description="Polar residues" evidence="1">
    <location>
        <begin position="7"/>
        <end position="25"/>
    </location>
</feature>
<name>A0AAD5NQM7_ACENE</name>
<evidence type="ECO:0000313" key="3">
    <source>
        <dbReference type="Proteomes" id="UP001064489"/>
    </source>
</evidence>
<feature type="region of interest" description="Disordered" evidence="1">
    <location>
        <begin position="1"/>
        <end position="41"/>
    </location>
</feature>
<feature type="compositionally biased region" description="Low complexity" evidence="1">
    <location>
        <begin position="26"/>
        <end position="41"/>
    </location>
</feature>
<dbReference type="Gene3D" id="1.10.10.60">
    <property type="entry name" value="Homeodomain-like"/>
    <property type="match status" value="1"/>
</dbReference>
<dbReference type="InterPro" id="IPR022228">
    <property type="entry name" value="DUF3755"/>
</dbReference>
<gene>
    <name evidence="2" type="ORF">LWI28_003765</name>
</gene>
<evidence type="ECO:0000313" key="2">
    <source>
        <dbReference type="EMBL" id="KAI9176514.1"/>
    </source>
</evidence>
<feature type="compositionally biased region" description="Polar residues" evidence="1">
    <location>
        <begin position="135"/>
        <end position="149"/>
    </location>
</feature>
<dbReference type="InterPro" id="IPR009057">
    <property type="entry name" value="Homeodomain-like_sf"/>
</dbReference>
<protein>
    <recommendedName>
        <fullName evidence="4">Myb-like domain-containing protein</fullName>
    </recommendedName>
</protein>
<evidence type="ECO:0000256" key="1">
    <source>
        <dbReference type="SAM" id="MobiDB-lite"/>
    </source>
</evidence>
<dbReference type="InterPro" id="IPR001005">
    <property type="entry name" value="SANT/Myb"/>
</dbReference>
<feature type="region of interest" description="Disordered" evidence="1">
    <location>
        <begin position="111"/>
        <end position="159"/>
    </location>
</feature>
<dbReference type="CDD" id="cd00167">
    <property type="entry name" value="SANT"/>
    <property type="match status" value="1"/>
</dbReference>
<reference evidence="2" key="1">
    <citation type="journal article" date="2022" name="Plant J.">
        <title>Strategies of tolerance reflected in two North American maple genomes.</title>
        <authorList>
            <person name="McEvoy S.L."/>
            <person name="Sezen U.U."/>
            <person name="Trouern-Trend A."/>
            <person name="McMahon S.M."/>
            <person name="Schaberg P.G."/>
            <person name="Yang J."/>
            <person name="Wegrzyn J.L."/>
            <person name="Swenson N.G."/>
        </authorList>
    </citation>
    <scope>NUCLEOTIDE SEQUENCE</scope>
    <source>
        <strain evidence="2">91603</strain>
    </source>
</reference>
<dbReference type="PANTHER" id="PTHR14000:SF1">
    <property type="entry name" value="HISTONE H2A DEUBIQUITINASE (DUF3755)"/>
    <property type="match status" value="1"/>
</dbReference>
<dbReference type="PANTHER" id="PTHR14000">
    <property type="entry name" value="FINGER CCCH DOMAIN PROTEIN, PUTATIVE (DUF3755)-RELATED"/>
    <property type="match status" value="1"/>
</dbReference>
<feature type="compositionally biased region" description="Basic and acidic residues" evidence="1">
    <location>
        <begin position="111"/>
        <end position="122"/>
    </location>
</feature>
<proteinExistence type="predicted"/>
<reference evidence="2" key="2">
    <citation type="submission" date="2023-02" db="EMBL/GenBank/DDBJ databases">
        <authorList>
            <person name="Swenson N.G."/>
            <person name="Wegrzyn J.L."/>
            <person name="Mcevoy S.L."/>
        </authorList>
    </citation>
    <scope>NUCLEOTIDE SEQUENCE</scope>
    <source>
        <strain evidence="2">91603</strain>
        <tissue evidence="2">Leaf</tissue>
    </source>
</reference>
<dbReference type="Proteomes" id="UP001064489">
    <property type="component" value="Chromosome 5"/>
</dbReference>
<evidence type="ECO:0008006" key="4">
    <source>
        <dbReference type="Google" id="ProtNLM"/>
    </source>
</evidence>